<accession>A0ABS8WZ68</accession>
<keyword evidence="2" id="KW-1185">Reference proteome</keyword>
<protein>
    <submittedName>
        <fullName evidence="1">Uncharacterized protein</fullName>
    </submittedName>
</protein>
<dbReference type="EMBL" id="JACEIK010015249">
    <property type="protein sequence ID" value="MCE3216954.1"/>
    <property type="molecule type" value="Genomic_DNA"/>
</dbReference>
<reference evidence="1 2" key="1">
    <citation type="journal article" date="2021" name="BMC Genomics">
        <title>Datura genome reveals duplications of psychoactive alkaloid biosynthetic genes and high mutation rate following tissue culture.</title>
        <authorList>
            <person name="Rajewski A."/>
            <person name="Carter-House D."/>
            <person name="Stajich J."/>
            <person name="Litt A."/>
        </authorList>
    </citation>
    <scope>NUCLEOTIDE SEQUENCE [LARGE SCALE GENOMIC DNA]</scope>
    <source>
        <strain evidence="1">AR-01</strain>
    </source>
</reference>
<proteinExistence type="predicted"/>
<evidence type="ECO:0000313" key="1">
    <source>
        <dbReference type="EMBL" id="MCE3216954.1"/>
    </source>
</evidence>
<gene>
    <name evidence="1" type="ORF">HAX54_009648</name>
</gene>
<evidence type="ECO:0000313" key="2">
    <source>
        <dbReference type="Proteomes" id="UP000823775"/>
    </source>
</evidence>
<dbReference type="Proteomes" id="UP000823775">
    <property type="component" value="Unassembled WGS sequence"/>
</dbReference>
<sequence>MAIKGAWWTIVMPEKGFRKVVALGTSAVPSMSAADLERGASMFQKSTMVSEPCRACFMSGPRTRMEEGGGESRYPHITARVAWVSIADDLCGNLPRLRVRGAVPRAPCVRAYRAACGHGAWQLKEAVSVVGAARRVPFDVKQADPLNAELAKPQQIVPGRRKAGSQAWAPHELSVSNVRARARDTMLCLN</sequence>
<name>A0ABS8WZ68_DATST</name>
<comment type="caution">
    <text evidence="1">The sequence shown here is derived from an EMBL/GenBank/DDBJ whole genome shotgun (WGS) entry which is preliminary data.</text>
</comment>
<organism evidence="1 2">
    <name type="scientific">Datura stramonium</name>
    <name type="common">Jimsonweed</name>
    <name type="synonym">Common thornapple</name>
    <dbReference type="NCBI Taxonomy" id="4076"/>
    <lineage>
        <taxon>Eukaryota</taxon>
        <taxon>Viridiplantae</taxon>
        <taxon>Streptophyta</taxon>
        <taxon>Embryophyta</taxon>
        <taxon>Tracheophyta</taxon>
        <taxon>Spermatophyta</taxon>
        <taxon>Magnoliopsida</taxon>
        <taxon>eudicotyledons</taxon>
        <taxon>Gunneridae</taxon>
        <taxon>Pentapetalae</taxon>
        <taxon>asterids</taxon>
        <taxon>lamiids</taxon>
        <taxon>Solanales</taxon>
        <taxon>Solanaceae</taxon>
        <taxon>Solanoideae</taxon>
        <taxon>Datureae</taxon>
        <taxon>Datura</taxon>
    </lineage>
</organism>